<protein>
    <submittedName>
        <fullName evidence="1">Uncharacterized protein</fullName>
    </submittedName>
</protein>
<proteinExistence type="predicted"/>
<sequence>MDRLLLRLREDGRRIRAVRRPARAVGGGIGRPSGISFLPGARRFGGGKLAGQVRRCELPVDCLPVRGRQPETLRNRRRLANLRQP</sequence>
<organism evidence="1 2">
    <name type="scientific">Saccharopolyspora erythraea</name>
    <name type="common">Streptomyces erythraeus</name>
    <dbReference type="NCBI Taxonomy" id="1836"/>
    <lineage>
        <taxon>Bacteria</taxon>
        <taxon>Bacillati</taxon>
        <taxon>Actinomycetota</taxon>
        <taxon>Actinomycetes</taxon>
        <taxon>Pseudonocardiales</taxon>
        <taxon>Pseudonocardiaceae</taxon>
        <taxon>Saccharopolyspora</taxon>
    </lineage>
</organism>
<evidence type="ECO:0000313" key="1">
    <source>
        <dbReference type="EMBL" id="GAA0514330.1"/>
    </source>
</evidence>
<name>A0ABN1CA75_SACER</name>
<evidence type="ECO:0000313" key="2">
    <source>
        <dbReference type="Proteomes" id="UP001500729"/>
    </source>
</evidence>
<keyword evidence="2" id="KW-1185">Reference proteome</keyword>
<gene>
    <name evidence="1" type="ORF">GCM10009533_11590</name>
</gene>
<reference evidence="1 2" key="1">
    <citation type="journal article" date="2019" name="Int. J. Syst. Evol. Microbiol.">
        <title>The Global Catalogue of Microorganisms (GCM) 10K type strain sequencing project: providing services to taxonomists for standard genome sequencing and annotation.</title>
        <authorList>
            <consortium name="The Broad Institute Genomics Platform"/>
            <consortium name="The Broad Institute Genome Sequencing Center for Infectious Disease"/>
            <person name="Wu L."/>
            <person name="Ma J."/>
        </authorList>
    </citation>
    <scope>NUCLEOTIDE SEQUENCE [LARGE SCALE GENOMIC DNA]</scope>
    <source>
        <strain evidence="1 2">JCM 10303</strain>
    </source>
</reference>
<dbReference type="Proteomes" id="UP001500729">
    <property type="component" value="Unassembled WGS sequence"/>
</dbReference>
<accession>A0ABN1CA75</accession>
<comment type="caution">
    <text evidence="1">The sequence shown here is derived from an EMBL/GenBank/DDBJ whole genome shotgun (WGS) entry which is preliminary data.</text>
</comment>
<dbReference type="EMBL" id="BAAAGS010000005">
    <property type="protein sequence ID" value="GAA0514330.1"/>
    <property type="molecule type" value="Genomic_DNA"/>
</dbReference>